<evidence type="ECO:0000313" key="3">
    <source>
        <dbReference type="EMBL" id="KAF8413763.1"/>
    </source>
</evidence>
<feature type="region of interest" description="Disordered" evidence="1">
    <location>
        <begin position="239"/>
        <end position="287"/>
    </location>
</feature>
<dbReference type="OrthoDB" id="10265489at2759"/>
<evidence type="ECO:0000259" key="2">
    <source>
        <dbReference type="Pfam" id="PF07933"/>
    </source>
</evidence>
<feature type="compositionally biased region" description="Polar residues" evidence="1">
    <location>
        <begin position="263"/>
        <end position="272"/>
    </location>
</feature>
<dbReference type="FunFam" id="2.30.29.30:FF:000150">
    <property type="entry name" value="Adaptin ear-binding coat-associated protein"/>
    <property type="match status" value="1"/>
</dbReference>
<evidence type="ECO:0000313" key="4">
    <source>
        <dbReference type="Proteomes" id="UP000655225"/>
    </source>
</evidence>
<dbReference type="Pfam" id="PF07933">
    <property type="entry name" value="DUF1681"/>
    <property type="match status" value="1"/>
</dbReference>
<organism evidence="3 4">
    <name type="scientific">Tetracentron sinense</name>
    <name type="common">Spur-leaf</name>
    <dbReference type="NCBI Taxonomy" id="13715"/>
    <lineage>
        <taxon>Eukaryota</taxon>
        <taxon>Viridiplantae</taxon>
        <taxon>Streptophyta</taxon>
        <taxon>Embryophyta</taxon>
        <taxon>Tracheophyta</taxon>
        <taxon>Spermatophyta</taxon>
        <taxon>Magnoliopsida</taxon>
        <taxon>Trochodendrales</taxon>
        <taxon>Trochodendraceae</taxon>
        <taxon>Tetracentron</taxon>
    </lineage>
</organism>
<dbReference type="Gene3D" id="2.30.29.30">
    <property type="entry name" value="Pleckstrin-homology domain (PH domain)/Phosphotyrosine-binding domain (PTB)"/>
    <property type="match status" value="1"/>
</dbReference>
<dbReference type="OMA" id="LYQVSEC"/>
<proteinExistence type="predicted"/>
<dbReference type="EMBL" id="JABCRI010000001">
    <property type="protein sequence ID" value="KAF8413763.1"/>
    <property type="molecule type" value="Genomic_DNA"/>
</dbReference>
<accession>A0A835DSB6</accession>
<feature type="compositionally biased region" description="Polar residues" evidence="1">
    <location>
        <begin position="239"/>
        <end position="251"/>
    </location>
</feature>
<comment type="caution">
    <text evidence="3">The sequence shown here is derived from an EMBL/GenBank/DDBJ whole genome shotgun (WGS) entry which is preliminary data.</text>
</comment>
<gene>
    <name evidence="3" type="ORF">HHK36_001756</name>
</gene>
<dbReference type="GO" id="GO:0006897">
    <property type="term" value="P:endocytosis"/>
    <property type="evidence" value="ECO:0007669"/>
    <property type="project" value="InterPro"/>
</dbReference>
<name>A0A835DSB6_TETSI</name>
<dbReference type="SUPFAM" id="SSF50729">
    <property type="entry name" value="PH domain-like"/>
    <property type="match status" value="1"/>
</dbReference>
<feature type="domain" description="NECAP PHear" evidence="2">
    <location>
        <begin position="26"/>
        <end position="186"/>
    </location>
</feature>
<dbReference type="PANTHER" id="PTHR12847">
    <property type="entry name" value="ATP-BINDING CASSETTE ABC TRANSPORTER-RELATED"/>
    <property type="match status" value="1"/>
</dbReference>
<evidence type="ECO:0000256" key="1">
    <source>
        <dbReference type="SAM" id="MobiDB-lite"/>
    </source>
</evidence>
<dbReference type="InterPro" id="IPR011993">
    <property type="entry name" value="PH-like_dom_sf"/>
</dbReference>
<dbReference type="CDD" id="cd13228">
    <property type="entry name" value="PHear_NECAP"/>
    <property type="match status" value="1"/>
</dbReference>
<sequence length="287" mass="32736">MEKEEKISSKLDDHGMEEEEEETEAIELVLFQVPECYVYLISPRKSAASYRADEWDVNKWAWEGTLKVISKGEECIIKLEDKTTGELYAQAFLRNEEPHPVEPVIDSSRYFVLRVEENIGGRLRHAFIGIGFRERTQAYDFQAALHDHMKYLNKKKTAEEMEQHYQKTSSFDYSLKEGETLVLQIKNKGGRSVKSAFFEQDLNNLSLDENANRKEPTICLKPPPPPPVPLSPVNAVQISPSNLPSNFSLEGTTKDEALHSTKETSSPENQCPQDMPEDDFGDYQTAD</sequence>
<feature type="compositionally biased region" description="Basic and acidic residues" evidence="1">
    <location>
        <begin position="252"/>
        <end position="262"/>
    </location>
</feature>
<dbReference type="GO" id="GO:0030125">
    <property type="term" value="C:clathrin vesicle coat"/>
    <property type="evidence" value="ECO:0007669"/>
    <property type="project" value="TreeGrafter"/>
</dbReference>
<protein>
    <recommendedName>
        <fullName evidence="2">NECAP PHear domain-containing protein</fullName>
    </recommendedName>
</protein>
<keyword evidence="4" id="KW-1185">Reference proteome</keyword>
<dbReference type="Proteomes" id="UP000655225">
    <property type="component" value="Unassembled WGS sequence"/>
</dbReference>
<dbReference type="PANTHER" id="PTHR12847:SF9">
    <property type="entry name" value="NECAP-LIKE PROTEIN CG9132"/>
    <property type="match status" value="1"/>
</dbReference>
<dbReference type="InterPro" id="IPR012466">
    <property type="entry name" value="NECAP_PHear"/>
</dbReference>
<reference evidence="3 4" key="1">
    <citation type="submission" date="2020-04" db="EMBL/GenBank/DDBJ databases">
        <title>Plant Genome Project.</title>
        <authorList>
            <person name="Zhang R.-G."/>
        </authorList>
    </citation>
    <scope>NUCLEOTIDE SEQUENCE [LARGE SCALE GENOMIC DNA]</scope>
    <source>
        <strain evidence="3">YNK0</strain>
        <tissue evidence="3">Leaf</tissue>
    </source>
</reference>
<dbReference type="AlphaFoldDB" id="A0A835DSB6"/>